<feature type="chain" id="PRO_5021852876" evidence="4">
    <location>
        <begin position="24"/>
        <end position="560"/>
    </location>
</feature>
<dbReference type="OrthoDB" id="9794455at2"/>
<keyword evidence="3" id="KW-0479">Metal-binding</keyword>
<dbReference type="RefSeq" id="WP_145432925.1">
    <property type="nucleotide sequence ID" value="NZ_CP036339.1"/>
</dbReference>
<evidence type="ECO:0000256" key="3">
    <source>
        <dbReference type="PIRSR" id="PIRSR601952-2"/>
    </source>
</evidence>
<dbReference type="AlphaFoldDB" id="A0A517TY69"/>
<accession>A0A517TY69</accession>
<dbReference type="Proteomes" id="UP000317909">
    <property type="component" value="Chromosome"/>
</dbReference>
<keyword evidence="6" id="KW-1185">Reference proteome</keyword>
<dbReference type="EC" id="3.1.3.1" evidence="5"/>
<dbReference type="Gene3D" id="3.40.720.10">
    <property type="entry name" value="Alkaline Phosphatase, subunit A"/>
    <property type="match status" value="1"/>
</dbReference>
<feature type="binding site" evidence="3">
    <location>
        <position position="490"/>
    </location>
    <ligand>
        <name>Zn(2+)</name>
        <dbReference type="ChEBI" id="CHEBI:29105"/>
        <label>2</label>
    </ligand>
</feature>
<keyword evidence="4" id="KW-0732">Signal</keyword>
<dbReference type="KEGG" id="llh:I41_25090"/>
<dbReference type="EMBL" id="CP036339">
    <property type="protein sequence ID" value="QDT73320.1"/>
    <property type="molecule type" value="Genomic_DNA"/>
</dbReference>
<feature type="binding site" evidence="3">
    <location>
        <position position="494"/>
    </location>
    <ligand>
        <name>Zn(2+)</name>
        <dbReference type="ChEBI" id="CHEBI:29105"/>
        <label>2</label>
    </ligand>
</feature>
<organism evidence="5 6">
    <name type="scientific">Lacipirellula limnantheis</name>
    <dbReference type="NCBI Taxonomy" id="2528024"/>
    <lineage>
        <taxon>Bacteria</taxon>
        <taxon>Pseudomonadati</taxon>
        <taxon>Planctomycetota</taxon>
        <taxon>Planctomycetia</taxon>
        <taxon>Pirellulales</taxon>
        <taxon>Lacipirellulaceae</taxon>
        <taxon>Lacipirellula</taxon>
    </lineage>
</organism>
<feature type="binding site" evidence="3">
    <location>
        <position position="298"/>
    </location>
    <ligand>
        <name>Mg(2+)</name>
        <dbReference type="ChEBI" id="CHEBI:18420"/>
    </ligand>
</feature>
<dbReference type="InterPro" id="IPR017850">
    <property type="entry name" value="Alkaline_phosphatase_core_sf"/>
</dbReference>
<sequence length="560" mass="59552" precursor="true">MARVGPVALVLGFLCCVASPTSGDLLNELQRSAVSSGASPAAHWGTDATRYSTWSAHSNRLIPVYAYGASGGDAGVDLTSYTGANSVYRNEERLRRLYGGPAADSVSDAAHYLDQTNIYDLQAAALAAGKKYIFLVVFDGMDWDTTRAASIWNLQRVAYAEGRGSGTHFQDYDAEGTSQFSWMVTSPYRDGTQVDVNAQRVKNPGGGLAGGYRPELGGITPWATATEPEYLIAGPKDGPVRHAYADSASSATSMTSGVKTYNGAINVDPYGARLATIAHRAQRAGYRVGVVTSVPISHATPAAAYAHNVHRDDYQDLTRDLLGLPSISHPEQPLDGMDVVIGAGYGVEKGTNKAQGDNFVPGNDYLTDADMKAADVNHGGRYVVSVRSPGEPGGSHLAAAAQRAAREGRRLLGFYGVGGEKKHVGGHLPFASADRDYCPAPGLNGEPIVYSEEEITENPTLAEMTSAALIVLGNNNDRGFWLMVEEGDVDWANHGNNLDASIGAVNSGDEAVKIITQWVEANSNWQESLMILTGDHGHYLHLDRPELLIRPLNEGNAGGN</sequence>
<evidence type="ECO:0000256" key="1">
    <source>
        <dbReference type="ARBA" id="ARBA00022553"/>
    </source>
</evidence>
<protein>
    <submittedName>
        <fullName evidence="5">Alkaline phosphatase</fullName>
        <ecNumber evidence="5">3.1.3.1</ecNumber>
    </submittedName>
</protein>
<evidence type="ECO:0000313" key="6">
    <source>
        <dbReference type="Proteomes" id="UP000317909"/>
    </source>
</evidence>
<comment type="cofactor">
    <cofactor evidence="3">
        <name>Mg(2+)</name>
        <dbReference type="ChEBI" id="CHEBI:18420"/>
    </cofactor>
    <text evidence="3">Binds 1 Mg(2+) ion.</text>
</comment>
<feature type="binding site" evidence="3">
    <location>
        <position position="536"/>
    </location>
    <ligand>
        <name>Zn(2+)</name>
        <dbReference type="ChEBI" id="CHEBI:29105"/>
        <label>2</label>
    </ligand>
</feature>
<reference evidence="5 6" key="1">
    <citation type="submission" date="2019-02" db="EMBL/GenBank/DDBJ databases">
        <title>Deep-cultivation of Planctomycetes and their phenomic and genomic characterization uncovers novel biology.</title>
        <authorList>
            <person name="Wiegand S."/>
            <person name="Jogler M."/>
            <person name="Boedeker C."/>
            <person name="Pinto D."/>
            <person name="Vollmers J."/>
            <person name="Rivas-Marin E."/>
            <person name="Kohn T."/>
            <person name="Peeters S.H."/>
            <person name="Heuer A."/>
            <person name="Rast P."/>
            <person name="Oberbeckmann S."/>
            <person name="Bunk B."/>
            <person name="Jeske O."/>
            <person name="Meyerdierks A."/>
            <person name="Storesund J.E."/>
            <person name="Kallscheuer N."/>
            <person name="Luecker S."/>
            <person name="Lage O.M."/>
            <person name="Pohl T."/>
            <person name="Merkel B.J."/>
            <person name="Hornburger P."/>
            <person name="Mueller R.-W."/>
            <person name="Bruemmer F."/>
            <person name="Labrenz M."/>
            <person name="Spormann A.M."/>
            <person name="Op den Camp H."/>
            <person name="Overmann J."/>
            <person name="Amann R."/>
            <person name="Jetten M.S.M."/>
            <person name="Mascher T."/>
            <person name="Medema M.H."/>
            <person name="Devos D.P."/>
            <person name="Kaster A.-K."/>
            <person name="Ovreas L."/>
            <person name="Rohde M."/>
            <person name="Galperin M.Y."/>
            <person name="Jogler C."/>
        </authorList>
    </citation>
    <scope>NUCLEOTIDE SEQUENCE [LARGE SCALE GENOMIC DNA]</scope>
    <source>
        <strain evidence="5 6">I41</strain>
    </source>
</reference>
<dbReference type="InterPro" id="IPR001952">
    <property type="entry name" value="Alkaline_phosphatase"/>
</dbReference>
<keyword evidence="1" id="KW-0597">Phosphoprotein</keyword>
<name>A0A517TY69_9BACT</name>
<dbReference type="SMART" id="SM00098">
    <property type="entry name" value="alkPPc"/>
    <property type="match status" value="1"/>
</dbReference>
<dbReference type="Pfam" id="PF00245">
    <property type="entry name" value="Alk_phosphatase"/>
    <property type="match status" value="1"/>
</dbReference>
<evidence type="ECO:0000256" key="4">
    <source>
        <dbReference type="SAM" id="SignalP"/>
    </source>
</evidence>
<proteinExistence type="predicted"/>
<keyword evidence="3" id="KW-0862">Zinc</keyword>
<feature type="binding site" evidence="3">
    <location>
        <position position="485"/>
    </location>
    <ligand>
        <name>Mg(2+)</name>
        <dbReference type="ChEBI" id="CHEBI:18420"/>
    </ligand>
</feature>
<comment type="cofactor">
    <cofactor evidence="3">
        <name>Zn(2+)</name>
        <dbReference type="ChEBI" id="CHEBI:29105"/>
    </cofactor>
    <text evidence="3">Binds 2 Zn(2+) ions.</text>
</comment>
<dbReference type="GO" id="GO:0004035">
    <property type="term" value="F:alkaline phosphatase activity"/>
    <property type="evidence" value="ECO:0007669"/>
    <property type="project" value="UniProtKB-EC"/>
</dbReference>
<feature type="binding site" evidence="3">
    <location>
        <position position="300"/>
    </location>
    <ligand>
        <name>Mg(2+)</name>
        <dbReference type="ChEBI" id="CHEBI:18420"/>
    </ligand>
</feature>
<evidence type="ECO:0000313" key="5">
    <source>
        <dbReference type="EMBL" id="QDT73320.1"/>
    </source>
</evidence>
<keyword evidence="5" id="KW-0378">Hydrolase</keyword>
<feature type="signal peptide" evidence="4">
    <location>
        <begin position="1"/>
        <end position="23"/>
    </location>
</feature>
<keyword evidence="3" id="KW-0460">Magnesium</keyword>
<feature type="binding site" evidence="3">
    <location>
        <position position="535"/>
    </location>
    <ligand>
        <name>Zn(2+)</name>
        <dbReference type="ChEBI" id="CHEBI:29105"/>
        <label>2</label>
    </ligand>
</feature>
<dbReference type="PANTHER" id="PTHR11596">
    <property type="entry name" value="ALKALINE PHOSPHATASE"/>
    <property type="match status" value="1"/>
</dbReference>
<evidence type="ECO:0000256" key="2">
    <source>
        <dbReference type="PIRSR" id="PIRSR601952-1"/>
    </source>
</evidence>
<dbReference type="GO" id="GO:0046872">
    <property type="term" value="F:metal ion binding"/>
    <property type="evidence" value="ECO:0007669"/>
    <property type="project" value="UniProtKB-KW"/>
</dbReference>
<feature type="active site" description="Phosphoserine intermediate" evidence="2">
    <location>
        <position position="247"/>
    </location>
</feature>
<dbReference type="SUPFAM" id="SSF53649">
    <property type="entry name" value="Alkaline phosphatase-like"/>
    <property type="match status" value="1"/>
</dbReference>
<gene>
    <name evidence="5" type="primary">phoA_2</name>
    <name evidence="5" type="ORF">I41_25090</name>
</gene>
<dbReference type="PANTHER" id="PTHR11596:SF5">
    <property type="entry name" value="ALKALINE PHOSPHATASE"/>
    <property type="match status" value="1"/>
</dbReference>